<accession>A0A1Q9DEX2</accession>
<feature type="region of interest" description="Disordered" evidence="1">
    <location>
        <begin position="178"/>
        <end position="320"/>
    </location>
</feature>
<gene>
    <name evidence="2" type="ORF">AK812_SmicGene24334</name>
</gene>
<keyword evidence="3" id="KW-1185">Reference proteome</keyword>
<comment type="caution">
    <text evidence="2">The sequence shown here is derived from an EMBL/GenBank/DDBJ whole genome shotgun (WGS) entry which is preliminary data.</text>
</comment>
<feature type="compositionally biased region" description="Low complexity" evidence="1">
    <location>
        <begin position="299"/>
        <end position="319"/>
    </location>
</feature>
<reference evidence="2 3" key="1">
    <citation type="submission" date="2016-02" db="EMBL/GenBank/DDBJ databases">
        <title>Genome analysis of coral dinoflagellate symbionts highlights evolutionary adaptations to a symbiotic lifestyle.</title>
        <authorList>
            <person name="Aranda M."/>
            <person name="Li Y."/>
            <person name="Liew Y.J."/>
            <person name="Baumgarten S."/>
            <person name="Simakov O."/>
            <person name="Wilson M."/>
            <person name="Piel J."/>
            <person name="Ashoor H."/>
            <person name="Bougouffa S."/>
            <person name="Bajic V.B."/>
            <person name="Ryu T."/>
            <person name="Ravasi T."/>
            <person name="Bayer T."/>
            <person name="Micklem G."/>
            <person name="Kim H."/>
            <person name="Bhak J."/>
            <person name="Lajeunesse T.C."/>
            <person name="Voolstra C.R."/>
        </authorList>
    </citation>
    <scope>NUCLEOTIDE SEQUENCE [LARGE SCALE GENOMIC DNA]</scope>
    <source>
        <strain evidence="2 3">CCMP2467</strain>
    </source>
</reference>
<proteinExistence type="predicted"/>
<evidence type="ECO:0000256" key="1">
    <source>
        <dbReference type="SAM" id="MobiDB-lite"/>
    </source>
</evidence>
<organism evidence="2 3">
    <name type="scientific">Symbiodinium microadriaticum</name>
    <name type="common">Dinoflagellate</name>
    <name type="synonym">Zooxanthella microadriatica</name>
    <dbReference type="NCBI Taxonomy" id="2951"/>
    <lineage>
        <taxon>Eukaryota</taxon>
        <taxon>Sar</taxon>
        <taxon>Alveolata</taxon>
        <taxon>Dinophyceae</taxon>
        <taxon>Suessiales</taxon>
        <taxon>Symbiodiniaceae</taxon>
        <taxon>Symbiodinium</taxon>
    </lineage>
</organism>
<dbReference type="AlphaFoldDB" id="A0A1Q9DEX2"/>
<dbReference type="Proteomes" id="UP000186817">
    <property type="component" value="Unassembled WGS sequence"/>
</dbReference>
<sequence>MANRGGARHFAKSLVEVGALQKVLTDFESIVCDMRGYESLVEVGALQKVLTDFESIVCDMRGYETLSRSSGDWKGLIHCLPLVEGLLCLCKKAEVHSQPLKRGLMGRLEGKPSLNKTRFVGSVWVQLRQERIVVLLNHIRRLARDPKRGNAIQKLSGLEYGRLQEVLAQVSLEEADGEETLLKKGPSTSTPLQKGAPSTAAASVKDEPLPKGSKRKLERVVSEDSEGFPKMLVSPSKGGEGGPRSLLRPGHRARARALQKADSGGGESIDPPSTVDEENPIRRRLGYGGSKGKAKKRPAAAAPKSRSAASAASASAAPLRKGKEPWKKLYRVNATKPRRIYILGLKDGEDKARLVVEISQARSSSFKAIASKLWKALHEQHLSKEEATKLRDGSPDEEKVPAETQAEALQKARKMRDLIMSTLSNLEESIEKGQGSKWVSPNHVAEAQGIVSSLQKDLQCMKKYLAAKSGIDVSALKKAMLGAAAQVKEAKDTTKELVSLCNKTSTRVG</sequence>
<dbReference type="EMBL" id="LSRX01000571">
    <property type="protein sequence ID" value="OLP93712.1"/>
    <property type="molecule type" value="Genomic_DNA"/>
</dbReference>
<evidence type="ECO:0000313" key="3">
    <source>
        <dbReference type="Proteomes" id="UP000186817"/>
    </source>
</evidence>
<name>A0A1Q9DEX2_SYMMI</name>
<protein>
    <submittedName>
        <fullName evidence="2">Uncharacterized protein</fullName>
    </submittedName>
</protein>
<evidence type="ECO:0000313" key="2">
    <source>
        <dbReference type="EMBL" id="OLP93712.1"/>
    </source>
</evidence>